<feature type="signal peptide" evidence="1">
    <location>
        <begin position="1"/>
        <end position="24"/>
    </location>
</feature>
<protein>
    <recommendedName>
        <fullName evidence="4">VCBS repeat-containing protein</fullName>
    </recommendedName>
</protein>
<evidence type="ECO:0000313" key="2">
    <source>
        <dbReference type="EMBL" id="GAA3396441.1"/>
    </source>
</evidence>
<keyword evidence="1" id="KW-0732">Signal</keyword>
<gene>
    <name evidence="2" type="ORF">GCM10020369_73150</name>
</gene>
<evidence type="ECO:0000256" key="1">
    <source>
        <dbReference type="SAM" id="SignalP"/>
    </source>
</evidence>
<dbReference type="RefSeq" id="WP_345732876.1">
    <property type="nucleotide sequence ID" value="NZ_BAAAYN010000056.1"/>
</dbReference>
<proteinExistence type="predicted"/>
<organism evidence="2 3">
    <name type="scientific">Cryptosporangium minutisporangium</name>
    <dbReference type="NCBI Taxonomy" id="113569"/>
    <lineage>
        <taxon>Bacteria</taxon>
        <taxon>Bacillati</taxon>
        <taxon>Actinomycetota</taxon>
        <taxon>Actinomycetes</taxon>
        <taxon>Cryptosporangiales</taxon>
        <taxon>Cryptosporangiaceae</taxon>
        <taxon>Cryptosporangium</taxon>
    </lineage>
</organism>
<evidence type="ECO:0008006" key="4">
    <source>
        <dbReference type="Google" id="ProtNLM"/>
    </source>
</evidence>
<feature type="chain" id="PRO_5045240295" description="VCBS repeat-containing protein" evidence="1">
    <location>
        <begin position="25"/>
        <end position="307"/>
    </location>
</feature>
<keyword evidence="3" id="KW-1185">Reference proteome</keyword>
<dbReference type="EMBL" id="BAAAYN010000056">
    <property type="protein sequence ID" value="GAA3396441.1"/>
    <property type="molecule type" value="Genomic_DNA"/>
</dbReference>
<sequence length="307" mass="32675">MRRIPRRLVAAALCTLGLATAVAAAPPAAVPATPDGPSGPVIYDQGLWYLRNTPTTGSADTSFSFGRRGSALDLPIVGDWNGDGSETVGIARVDQSVPFPFRFQWFLRNANAAGAADVSFTFGVPALTDTLRGRPIAGNFDPADDAYEVGYVFPTDDGGLNWIIRRDLTPSSVTVTFRYGRSATDTPIVGDWDGDGIDTAGIVRGKQWMLNNDALQGGQPETNFPFGATASPIRELPVVGDWDGDGTDTPGLLRNNPATQVTGGFEVWLYRNENTTGTADGSFVFGSDQFAIPRGVLFLPRLAIEVS</sequence>
<dbReference type="Proteomes" id="UP001501676">
    <property type="component" value="Unassembled WGS sequence"/>
</dbReference>
<comment type="caution">
    <text evidence="2">The sequence shown here is derived from an EMBL/GenBank/DDBJ whole genome shotgun (WGS) entry which is preliminary data.</text>
</comment>
<reference evidence="3" key="1">
    <citation type="journal article" date="2019" name="Int. J. Syst. Evol. Microbiol.">
        <title>The Global Catalogue of Microorganisms (GCM) 10K type strain sequencing project: providing services to taxonomists for standard genome sequencing and annotation.</title>
        <authorList>
            <consortium name="The Broad Institute Genomics Platform"/>
            <consortium name="The Broad Institute Genome Sequencing Center for Infectious Disease"/>
            <person name="Wu L."/>
            <person name="Ma J."/>
        </authorList>
    </citation>
    <scope>NUCLEOTIDE SEQUENCE [LARGE SCALE GENOMIC DNA]</scope>
    <source>
        <strain evidence="3">JCM 9458</strain>
    </source>
</reference>
<evidence type="ECO:0000313" key="3">
    <source>
        <dbReference type="Proteomes" id="UP001501676"/>
    </source>
</evidence>
<name>A0ABP6TAQ8_9ACTN</name>
<accession>A0ABP6TAQ8</accession>